<dbReference type="GO" id="GO:0033990">
    <property type="term" value="F:ectoine synthase activity"/>
    <property type="evidence" value="ECO:0007669"/>
    <property type="project" value="UniProtKB-EC"/>
</dbReference>
<dbReference type="UniPathway" id="UPA00067">
    <property type="reaction ID" value="UER00123"/>
</dbReference>
<dbReference type="Pfam" id="PF06339">
    <property type="entry name" value="Ectoine_synth"/>
    <property type="match status" value="1"/>
</dbReference>
<evidence type="ECO:0000256" key="5">
    <source>
        <dbReference type="ARBA" id="ARBA00023239"/>
    </source>
</evidence>
<evidence type="ECO:0000256" key="3">
    <source>
        <dbReference type="ARBA" id="ARBA00013192"/>
    </source>
</evidence>
<dbReference type="SUPFAM" id="SSF51182">
    <property type="entry name" value="RmlC-like cupins"/>
    <property type="match status" value="1"/>
</dbReference>
<dbReference type="InterPro" id="IPR011051">
    <property type="entry name" value="RmlC_Cupin_sf"/>
</dbReference>
<dbReference type="EC" id="4.2.1.108" evidence="3"/>
<dbReference type="PANTHER" id="PTHR39289:SF1">
    <property type="entry name" value="L-ECTOINE SYNTHASE"/>
    <property type="match status" value="1"/>
</dbReference>
<dbReference type="EMBL" id="LAQS01000018">
    <property type="protein sequence ID" value="KKZ73243.1"/>
    <property type="molecule type" value="Genomic_DNA"/>
</dbReference>
<sequence>MFTRTLEDVTPVEWGNGTSHRLLTETDKMGFTVCKTLVRKGTNSALQYRNHLEACYCVAGSGAVVHKDGTVFKINPGTIYVLDEHDPHYLIASEHEDLHLISVFNPPLTGTEQHRLSEDGFSQY</sequence>
<comment type="similarity">
    <text evidence="2">Belongs to the ectoine synthase family.</text>
</comment>
<evidence type="ECO:0000256" key="2">
    <source>
        <dbReference type="ARBA" id="ARBA00009637"/>
    </source>
</evidence>
<evidence type="ECO:0000256" key="1">
    <source>
        <dbReference type="ARBA" id="ARBA00005181"/>
    </source>
</evidence>
<keyword evidence="9" id="KW-1185">Reference proteome</keyword>
<dbReference type="CDD" id="cd06978">
    <property type="entry name" value="cupin_EctC"/>
    <property type="match status" value="1"/>
</dbReference>
<dbReference type="Proteomes" id="UP000265325">
    <property type="component" value="Unassembled WGS sequence"/>
</dbReference>
<comment type="pathway">
    <text evidence="1">Amine and polyamine biosynthesis; ectoine biosynthesis; L-ectoine from L-aspartate 4-semialdehyde: step 3/3.</text>
</comment>
<accession>A0A2P2GP26</accession>
<dbReference type="InterPro" id="IPR010462">
    <property type="entry name" value="Ectoine_synth"/>
</dbReference>
<evidence type="ECO:0000313" key="9">
    <source>
        <dbReference type="Proteomes" id="UP000265325"/>
    </source>
</evidence>
<evidence type="ECO:0000256" key="6">
    <source>
        <dbReference type="ARBA" id="ARBA00033271"/>
    </source>
</evidence>
<organism evidence="8 9">
    <name type="scientific">Streptomyces showdoensis</name>
    <dbReference type="NCBI Taxonomy" id="68268"/>
    <lineage>
        <taxon>Bacteria</taxon>
        <taxon>Bacillati</taxon>
        <taxon>Actinomycetota</taxon>
        <taxon>Actinomycetes</taxon>
        <taxon>Kitasatosporales</taxon>
        <taxon>Streptomycetaceae</taxon>
        <taxon>Streptomyces</taxon>
    </lineage>
</organism>
<proteinExistence type="inferred from homology"/>
<dbReference type="OrthoDB" id="4406415at2"/>
<evidence type="ECO:0000256" key="4">
    <source>
        <dbReference type="ARBA" id="ARBA00019707"/>
    </source>
</evidence>
<dbReference type="InterPro" id="IPR014710">
    <property type="entry name" value="RmlC-like_jellyroll"/>
</dbReference>
<keyword evidence="5" id="KW-0456">Lyase</keyword>
<dbReference type="Gene3D" id="2.60.120.10">
    <property type="entry name" value="Jelly Rolls"/>
    <property type="match status" value="1"/>
</dbReference>
<dbReference type="AlphaFoldDB" id="A0A2P2GP26"/>
<comment type="catalytic activity">
    <reaction evidence="7">
        <text>(2S)-4-acetamido-2-aminobutanoate = L-ectoine + H2O</text>
        <dbReference type="Rhea" id="RHEA:17281"/>
        <dbReference type="ChEBI" id="CHEBI:15377"/>
        <dbReference type="ChEBI" id="CHEBI:58515"/>
        <dbReference type="ChEBI" id="CHEBI:58929"/>
        <dbReference type="EC" id="4.2.1.108"/>
    </reaction>
</comment>
<protein>
    <recommendedName>
        <fullName evidence="4">L-ectoine synthase</fullName>
        <ecNumber evidence="3">4.2.1.108</ecNumber>
    </recommendedName>
    <alternativeName>
        <fullName evidence="6">N-acetyldiaminobutyrate dehydratase</fullName>
    </alternativeName>
</protein>
<dbReference type="RefSeq" id="WP_046908011.1">
    <property type="nucleotide sequence ID" value="NZ_BAAAXG010000012.1"/>
</dbReference>
<dbReference type="NCBIfam" id="NF009806">
    <property type="entry name" value="PRK13290.1"/>
    <property type="match status" value="1"/>
</dbReference>
<evidence type="ECO:0000313" key="8">
    <source>
        <dbReference type="EMBL" id="KKZ73243.1"/>
    </source>
</evidence>
<dbReference type="PANTHER" id="PTHR39289">
    <property type="match status" value="1"/>
</dbReference>
<comment type="caution">
    <text evidence="8">The sequence shown here is derived from an EMBL/GenBank/DDBJ whole genome shotgun (WGS) entry which is preliminary data.</text>
</comment>
<gene>
    <name evidence="8" type="ORF">VO63_13615</name>
</gene>
<reference evidence="8 9" key="1">
    <citation type="submission" date="2015-05" db="EMBL/GenBank/DDBJ databases">
        <title>Draft Genome assembly of Streptomyces showdoensis.</title>
        <authorList>
            <person name="Thapa K.K."/>
            <person name="Metsa-Ketela M."/>
        </authorList>
    </citation>
    <scope>NUCLEOTIDE SEQUENCE [LARGE SCALE GENOMIC DNA]</scope>
    <source>
        <strain evidence="8 9">ATCC 15227</strain>
    </source>
</reference>
<evidence type="ECO:0000256" key="7">
    <source>
        <dbReference type="ARBA" id="ARBA00048714"/>
    </source>
</evidence>
<dbReference type="GO" id="GO:0019491">
    <property type="term" value="P:ectoine biosynthetic process"/>
    <property type="evidence" value="ECO:0007669"/>
    <property type="project" value="UniProtKB-UniPathway"/>
</dbReference>
<name>A0A2P2GP26_STREW</name>